<dbReference type="PANTHER" id="PTHR10039:SF15">
    <property type="entry name" value="NACHT DOMAIN-CONTAINING PROTEIN"/>
    <property type="match status" value="1"/>
</dbReference>
<organism evidence="1 2">
    <name type="scientific">Mycena albidolilacea</name>
    <dbReference type="NCBI Taxonomy" id="1033008"/>
    <lineage>
        <taxon>Eukaryota</taxon>
        <taxon>Fungi</taxon>
        <taxon>Dikarya</taxon>
        <taxon>Basidiomycota</taxon>
        <taxon>Agaricomycotina</taxon>
        <taxon>Agaricomycetes</taxon>
        <taxon>Agaricomycetidae</taxon>
        <taxon>Agaricales</taxon>
        <taxon>Marasmiineae</taxon>
        <taxon>Mycenaceae</taxon>
        <taxon>Mycena</taxon>
    </lineage>
</organism>
<proteinExistence type="predicted"/>
<dbReference type="EMBL" id="JARIHO010000030">
    <property type="protein sequence ID" value="KAJ7336825.1"/>
    <property type="molecule type" value="Genomic_DNA"/>
</dbReference>
<comment type="caution">
    <text evidence="1">The sequence shown here is derived from an EMBL/GenBank/DDBJ whole genome shotgun (WGS) entry which is preliminary data.</text>
</comment>
<sequence>MITSQPHVQPPSSLPNPDFLEIRATDNDVRTYVKARIKNSSRLQRILDNRPDLTEGIRPTIIRNIKGMFLLAKLHMDTLASKINAKEVQDTLQCLPKTLAESYDNAMEQIEDCYRDLAHSALSWVANAKRP</sequence>
<dbReference type="Proteomes" id="UP001218218">
    <property type="component" value="Unassembled WGS sequence"/>
</dbReference>
<dbReference type="AlphaFoldDB" id="A0AAD7EN03"/>
<accession>A0AAD7EN03</accession>
<evidence type="ECO:0000313" key="2">
    <source>
        <dbReference type="Proteomes" id="UP001218218"/>
    </source>
</evidence>
<reference evidence="1" key="1">
    <citation type="submission" date="2023-03" db="EMBL/GenBank/DDBJ databases">
        <title>Massive genome expansion in bonnet fungi (Mycena s.s.) driven by repeated elements and novel gene families across ecological guilds.</title>
        <authorList>
            <consortium name="Lawrence Berkeley National Laboratory"/>
            <person name="Harder C.B."/>
            <person name="Miyauchi S."/>
            <person name="Viragh M."/>
            <person name="Kuo A."/>
            <person name="Thoen E."/>
            <person name="Andreopoulos B."/>
            <person name="Lu D."/>
            <person name="Skrede I."/>
            <person name="Drula E."/>
            <person name="Henrissat B."/>
            <person name="Morin E."/>
            <person name="Kohler A."/>
            <person name="Barry K."/>
            <person name="LaButti K."/>
            <person name="Morin E."/>
            <person name="Salamov A."/>
            <person name="Lipzen A."/>
            <person name="Mereny Z."/>
            <person name="Hegedus B."/>
            <person name="Baldrian P."/>
            <person name="Stursova M."/>
            <person name="Weitz H."/>
            <person name="Taylor A."/>
            <person name="Grigoriev I.V."/>
            <person name="Nagy L.G."/>
            <person name="Martin F."/>
            <person name="Kauserud H."/>
        </authorList>
    </citation>
    <scope>NUCLEOTIDE SEQUENCE</scope>
    <source>
        <strain evidence="1">CBHHK002</strain>
    </source>
</reference>
<protein>
    <submittedName>
        <fullName evidence="1">Uncharacterized protein</fullName>
    </submittedName>
</protein>
<gene>
    <name evidence="1" type="ORF">DFH08DRAFT_706024</name>
</gene>
<dbReference type="PANTHER" id="PTHR10039">
    <property type="entry name" value="AMELOGENIN"/>
    <property type="match status" value="1"/>
</dbReference>
<name>A0AAD7EN03_9AGAR</name>
<evidence type="ECO:0000313" key="1">
    <source>
        <dbReference type="EMBL" id="KAJ7336825.1"/>
    </source>
</evidence>
<keyword evidence="2" id="KW-1185">Reference proteome</keyword>